<dbReference type="AlphaFoldDB" id="A0A7Z0EIH6"/>
<organism evidence="1 2">
    <name type="scientific">Nocardiopsis aegyptia</name>
    <dbReference type="NCBI Taxonomy" id="220378"/>
    <lineage>
        <taxon>Bacteria</taxon>
        <taxon>Bacillati</taxon>
        <taxon>Actinomycetota</taxon>
        <taxon>Actinomycetes</taxon>
        <taxon>Streptosporangiales</taxon>
        <taxon>Nocardiopsidaceae</taxon>
        <taxon>Nocardiopsis</taxon>
    </lineage>
</organism>
<comment type="caution">
    <text evidence="1">The sequence shown here is derived from an EMBL/GenBank/DDBJ whole genome shotgun (WGS) entry which is preliminary data.</text>
</comment>
<name>A0A7Z0EIH6_9ACTN</name>
<gene>
    <name evidence="1" type="ORF">HNR10_000559</name>
</gene>
<dbReference type="RefSeq" id="WP_179820598.1">
    <property type="nucleotide sequence ID" value="NZ_JACCFS010000001.1"/>
</dbReference>
<keyword evidence="2" id="KW-1185">Reference proteome</keyword>
<reference evidence="1 2" key="1">
    <citation type="submission" date="2020-07" db="EMBL/GenBank/DDBJ databases">
        <title>Sequencing the genomes of 1000 actinobacteria strains.</title>
        <authorList>
            <person name="Klenk H.-P."/>
        </authorList>
    </citation>
    <scope>NUCLEOTIDE SEQUENCE [LARGE SCALE GENOMIC DNA]</scope>
    <source>
        <strain evidence="1 2">DSM 44442</strain>
    </source>
</reference>
<accession>A0A7Z0EIH6</accession>
<evidence type="ECO:0000313" key="1">
    <source>
        <dbReference type="EMBL" id="NYJ32678.1"/>
    </source>
</evidence>
<proteinExistence type="predicted"/>
<evidence type="ECO:0000313" key="2">
    <source>
        <dbReference type="Proteomes" id="UP000572051"/>
    </source>
</evidence>
<sequence length="159" mass="17991">MADVWWDDVKDLFDPGTIGALPDVRVPDTSGRDWQALLDLIVERGWRHRYTVGETAAPLPRARDVLSRSDSAEIPQLRVWPADGVEMIFRFRAPEEIDVDVDLRELQGQDRLDLLCGFFGAIGRRLGKPVLMDPEGDHGHPVLGFDVRADRVVRLVDPR</sequence>
<protein>
    <submittedName>
        <fullName evidence="1">Uncharacterized protein</fullName>
    </submittedName>
</protein>
<dbReference type="Proteomes" id="UP000572051">
    <property type="component" value="Unassembled WGS sequence"/>
</dbReference>
<dbReference type="EMBL" id="JACCFS010000001">
    <property type="protein sequence ID" value="NYJ32678.1"/>
    <property type="molecule type" value="Genomic_DNA"/>
</dbReference>